<dbReference type="AlphaFoldDB" id="A0AAW1TXP7"/>
<dbReference type="GO" id="GO:0016616">
    <property type="term" value="F:oxidoreductase activity, acting on the CH-OH group of donors, NAD or NADP as acceptor"/>
    <property type="evidence" value="ECO:0007669"/>
    <property type="project" value="TreeGrafter"/>
</dbReference>
<dbReference type="PRINTS" id="PR00080">
    <property type="entry name" value="SDRFAMILY"/>
</dbReference>
<dbReference type="InterPro" id="IPR020904">
    <property type="entry name" value="Sc_DH/Rdtase_CS"/>
</dbReference>
<dbReference type="Pfam" id="PF00106">
    <property type="entry name" value="adh_short"/>
    <property type="match status" value="1"/>
</dbReference>
<keyword evidence="2" id="KW-0560">Oxidoreductase</keyword>
<sequence length="233" mass="25272">MFDFNHKVAIVTGGASGIGLETAKELLKNGVKGVVLADSNVHAGKIAADRLGDEYERERVFFVETDVSNKQSFEDAFKFTLTKFGNIDILVNNAGIPDEVNYEKLVAVNLTGIIHGTVLAHENYILNHKSGPEGVIINTASTAGCHVSPVCHFVYGTPIYGATKSGVISLTIGLGNTLHYEKSKIKVLAIAPGMTLTNIGSHFKPRSAFHAEIMMKETQKGVVQNYKRRTKNI</sequence>
<evidence type="ECO:0000313" key="5">
    <source>
        <dbReference type="Proteomes" id="UP001431783"/>
    </source>
</evidence>
<comment type="similarity">
    <text evidence="1 3">Belongs to the short-chain dehydrogenases/reductases (SDR) family.</text>
</comment>
<dbReference type="PRINTS" id="PR00081">
    <property type="entry name" value="GDHRDH"/>
</dbReference>
<dbReference type="InterPro" id="IPR002347">
    <property type="entry name" value="SDR_fam"/>
</dbReference>
<dbReference type="InterPro" id="IPR036291">
    <property type="entry name" value="NAD(P)-bd_dom_sf"/>
</dbReference>
<accession>A0AAW1TXP7</accession>
<comment type="caution">
    <text evidence="4">The sequence shown here is derived from an EMBL/GenBank/DDBJ whole genome shotgun (WGS) entry which is preliminary data.</text>
</comment>
<dbReference type="PROSITE" id="PS00061">
    <property type="entry name" value="ADH_SHORT"/>
    <property type="match status" value="1"/>
</dbReference>
<evidence type="ECO:0000256" key="2">
    <source>
        <dbReference type="ARBA" id="ARBA00023002"/>
    </source>
</evidence>
<evidence type="ECO:0000256" key="3">
    <source>
        <dbReference type="RuleBase" id="RU000363"/>
    </source>
</evidence>
<name>A0AAW1TXP7_9CUCU</name>
<dbReference type="SUPFAM" id="SSF51735">
    <property type="entry name" value="NAD(P)-binding Rossmann-fold domains"/>
    <property type="match status" value="1"/>
</dbReference>
<proteinExistence type="inferred from homology"/>
<keyword evidence="5" id="KW-1185">Reference proteome</keyword>
<reference evidence="4 5" key="1">
    <citation type="submission" date="2023-03" db="EMBL/GenBank/DDBJ databases">
        <title>Genome insight into feeding habits of ladybird beetles.</title>
        <authorList>
            <person name="Li H.-S."/>
            <person name="Huang Y.-H."/>
            <person name="Pang H."/>
        </authorList>
    </citation>
    <scope>NUCLEOTIDE SEQUENCE [LARGE SCALE GENOMIC DNA]</scope>
    <source>
        <strain evidence="4">SYSU_2023b</strain>
        <tissue evidence="4">Whole body</tissue>
    </source>
</reference>
<evidence type="ECO:0000256" key="1">
    <source>
        <dbReference type="ARBA" id="ARBA00006484"/>
    </source>
</evidence>
<protein>
    <submittedName>
        <fullName evidence="4">Uncharacterized protein</fullName>
    </submittedName>
</protein>
<dbReference type="GO" id="GO:0005737">
    <property type="term" value="C:cytoplasm"/>
    <property type="evidence" value="ECO:0007669"/>
    <property type="project" value="TreeGrafter"/>
</dbReference>
<dbReference type="Gene3D" id="3.40.50.720">
    <property type="entry name" value="NAD(P)-binding Rossmann-like Domain"/>
    <property type="match status" value="1"/>
</dbReference>
<dbReference type="Proteomes" id="UP001431783">
    <property type="component" value="Unassembled WGS sequence"/>
</dbReference>
<dbReference type="PANTHER" id="PTHR44229">
    <property type="entry name" value="15-HYDROXYPROSTAGLANDIN DEHYDROGENASE [NAD(+)]"/>
    <property type="match status" value="1"/>
</dbReference>
<dbReference type="EMBL" id="JARQZJ010000032">
    <property type="protein sequence ID" value="KAK9875048.1"/>
    <property type="molecule type" value="Genomic_DNA"/>
</dbReference>
<gene>
    <name evidence="4" type="ORF">WA026_005850</name>
</gene>
<evidence type="ECO:0000313" key="4">
    <source>
        <dbReference type="EMBL" id="KAK9875048.1"/>
    </source>
</evidence>
<dbReference type="PANTHER" id="PTHR44229:SF8">
    <property type="entry name" value="ALCOHOL DEHYDROGENASE-RELATED"/>
    <property type="match status" value="1"/>
</dbReference>
<organism evidence="4 5">
    <name type="scientific">Henosepilachna vigintioctopunctata</name>
    <dbReference type="NCBI Taxonomy" id="420089"/>
    <lineage>
        <taxon>Eukaryota</taxon>
        <taxon>Metazoa</taxon>
        <taxon>Ecdysozoa</taxon>
        <taxon>Arthropoda</taxon>
        <taxon>Hexapoda</taxon>
        <taxon>Insecta</taxon>
        <taxon>Pterygota</taxon>
        <taxon>Neoptera</taxon>
        <taxon>Endopterygota</taxon>
        <taxon>Coleoptera</taxon>
        <taxon>Polyphaga</taxon>
        <taxon>Cucujiformia</taxon>
        <taxon>Coccinelloidea</taxon>
        <taxon>Coccinellidae</taxon>
        <taxon>Epilachninae</taxon>
        <taxon>Epilachnini</taxon>
        <taxon>Henosepilachna</taxon>
    </lineage>
</organism>